<accession>A0ABR4WEM0</accession>
<sequence>MPPAPRLTTRSRAWLARRKHHLAFRLILLFVALRLRWLAWRDPAFRKELQRRNIMMVWRTHDGRIARWFHFGPNRVRSGSGLRDRCHISVSFRDADYGATTLIQLLDDQRLFFVGMRQGKIRLNGNIKGLLWFKTVSEYLVPGGVQIWRPRTKARREDRGAQ</sequence>
<reference evidence="1 2" key="1">
    <citation type="submission" date="2012-09" db="EMBL/GenBank/DDBJ databases">
        <title>Genome Sequence of alkane-degrading Bacterium Alcanivorax jadensis T9.</title>
        <authorList>
            <person name="Lai Q."/>
            <person name="Shao Z."/>
        </authorList>
    </citation>
    <scope>NUCLEOTIDE SEQUENCE [LARGE SCALE GENOMIC DNA]</scope>
    <source>
        <strain evidence="1 2">T9</strain>
    </source>
</reference>
<proteinExistence type="predicted"/>
<gene>
    <name evidence="1" type="ORF">T9A_01168</name>
</gene>
<dbReference type="EMBL" id="ARXU01000003">
    <property type="protein sequence ID" value="KGD61959.1"/>
    <property type="molecule type" value="Genomic_DNA"/>
</dbReference>
<evidence type="ECO:0000313" key="1">
    <source>
        <dbReference type="EMBL" id="KGD61959.1"/>
    </source>
</evidence>
<name>A0ABR4WEM0_9GAMM</name>
<dbReference type="RefSeq" id="WP_052042537.1">
    <property type="nucleotide sequence ID" value="NZ_ARXU01000003.1"/>
</dbReference>
<dbReference type="Proteomes" id="UP000029443">
    <property type="component" value="Unassembled WGS sequence"/>
</dbReference>
<evidence type="ECO:0008006" key="3">
    <source>
        <dbReference type="Google" id="ProtNLM"/>
    </source>
</evidence>
<evidence type="ECO:0000313" key="2">
    <source>
        <dbReference type="Proteomes" id="UP000029443"/>
    </source>
</evidence>
<comment type="caution">
    <text evidence="1">The sequence shown here is derived from an EMBL/GenBank/DDBJ whole genome shotgun (WGS) entry which is preliminary data.</text>
</comment>
<keyword evidence="2" id="KW-1185">Reference proteome</keyword>
<organism evidence="1 2">
    <name type="scientific">Alcanivorax jadensis T9</name>
    <dbReference type="NCBI Taxonomy" id="1177181"/>
    <lineage>
        <taxon>Bacteria</taxon>
        <taxon>Pseudomonadati</taxon>
        <taxon>Pseudomonadota</taxon>
        <taxon>Gammaproteobacteria</taxon>
        <taxon>Oceanospirillales</taxon>
        <taxon>Alcanivoracaceae</taxon>
        <taxon>Alcanivorax</taxon>
    </lineage>
</organism>
<protein>
    <recommendedName>
        <fullName evidence="3">SCP2 domain-containing protein</fullName>
    </recommendedName>
</protein>